<accession>A0A4S8M3C5</accession>
<protein>
    <submittedName>
        <fullName evidence="1">Uncharacterized protein</fullName>
    </submittedName>
</protein>
<keyword evidence="2" id="KW-1185">Reference proteome</keyword>
<dbReference type="Proteomes" id="UP000297245">
    <property type="component" value="Unassembled WGS sequence"/>
</dbReference>
<evidence type="ECO:0000313" key="2">
    <source>
        <dbReference type="Proteomes" id="UP000297245"/>
    </source>
</evidence>
<sequence length="159" mass="18609">MSGKVWWQEEMIECTLYNCLVILSTCTWIAIHSFPDHKAFERPSRFPMANINKFFKLQDSDSFIEKYLRSKQVERGVCIQCQDVLYLEQGFIQWSKALEERSVNLYVDWQLREGVYRKSHLFGDPQHAYCEVAERRLLKDSVTVFAVGKLASLGVFISV</sequence>
<dbReference type="EMBL" id="ML179172">
    <property type="protein sequence ID" value="THU96656.1"/>
    <property type="molecule type" value="Genomic_DNA"/>
</dbReference>
<organism evidence="1 2">
    <name type="scientific">Dendrothele bispora (strain CBS 962.96)</name>
    <dbReference type="NCBI Taxonomy" id="1314807"/>
    <lineage>
        <taxon>Eukaryota</taxon>
        <taxon>Fungi</taxon>
        <taxon>Dikarya</taxon>
        <taxon>Basidiomycota</taxon>
        <taxon>Agaricomycotina</taxon>
        <taxon>Agaricomycetes</taxon>
        <taxon>Agaricomycetidae</taxon>
        <taxon>Agaricales</taxon>
        <taxon>Agaricales incertae sedis</taxon>
        <taxon>Dendrothele</taxon>
    </lineage>
</organism>
<proteinExistence type="predicted"/>
<dbReference type="AlphaFoldDB" id="A0A4S8M3C5"/>
<name>A0A4S8M3C5_DENBC</name>
<gene>
    <name evidence="1" type="ORF">K435DRAFT_797187</name>
</gene>
<evidence type="ECO:0000313" key="1">
    <source>
        <dbReference type="EMBL" id="THU96656.1"/>
    </source>
</evidence>
<reference evidence="1 2" key="1">
    <citation type="journal article" date="2019" name="Nat. Ecol. Evol.">
        <title>Megaphylogeny resolves global patterns of mushroom evolution.</title>
        <authorList>
            <person name="Varga T."/>
            <person name="Krizsan K."/>
            <person name="Foldi C."/>
            <person name="Dima B."/>
            <person name="Sanchez-Garcia M."/>
            <person name="Sanchez-Ramirez S."/>
            <person name="Szollosi G.J."/>
            <person name="Szarkandi J.G."/>
            <person name="Papp V."/>
            <person name="Albert L."/>
            <person name="Andreopoulos W."/>
            <person name="Angelini C."/>
            <person name="Antonin V."/>
            <person name="Barry K.W."/>
            <person name="Bougher N.L."/>
            <person name="Buchanan P."/>
            <person name="Buyck B."/>
            <person name="Bense V."/>
            <person name="Catcheside P."/>
            <person name="Chovatia M."/>
            <person name="Cooper J."/>
            <person name="Damon W."/>
            <person name="Desjardin D."/>
            <person name="Finy P."/>
            <person name="Geml J."/>
            <person name="Haridas S."/>
            <person name="Hughes K."/>
            <person name="Justo A."/>
            <person name="Karasinski D."/>
            <person name="Kautmanova I."/>
            <person name="Kiss B."/>
            <person name="Kocsube S."/>
            <person name="Kotiranta H."/>
            <person name="LaButti K.M."/>
            <person name="Lechner B.E."/>
            <person name="Liimatainen K."/>
            <person name="Lipzen A."/>
            <person name="Lukacs Z."/>
            <person name="Mihaltcheva S."/>
            <person name="Morgado L.N."/>
            <person name="Niskanen T."/>
            <person name="Noordeloos M.E."/>
            <person name="Ohm R.A."/>
            <person name="Ortiz-Santana B."/>
            <person name="Ovrebo C."/>
            <person name="Racz N."/>
            <person name="Riley R."/>
            <person name="Savchenko A."/>
            <person name="Shiryaev A."/>
            <person name="Soop K."/>
            <person name="Spirin V."/>
            <person name="Szebenyi C."/>
            <person name="Tomsovsky M."/>
            <person name="Tulloss R.E."/>
            <person name="Uehling J."/>
            <person name="Grigoriev I.V."/>
            <person name="Vagvolgyi C."/>
            <person name="Papp T."/>
            <person name="Martin F.M."/>
            <person name="Miettinen O."/>
            <person name="Hibbett D.S."/>
            <person name="Nagy L.G."/>
        </authorList>
    </citation>
    <scope>NUCLEOTIDE SEQUENCE [LARGE SCALE GENOMIC DNA]</scope>
    <source>
        <strain evidence="1 2">CBS 962.96</strain>
    </source>
</reference>